<evidence type="ECO:0000256" key="5">
    <source>
        <dbReference type="ARBA" id="ARBA00022840"/>
    </source>
</evidence>
<dbReference type="InterPro" id="IPR012795">
    <property type="entry name" value="tRNA_Ile_lys_synt_N"/>
</dbReference>
<evidence type="ECO:0000256" key="1">
    <source>
        <dbReference type="ARBA" id="ARBA00013267"/>
    </source>
</evidence>
<comment type="catalytic activity">
    <reaction evidence="6">
        <text>cytidine(34) in tRNA(Ile2) + L-lysine + ATP = lysidine(34) in tRNA(Ile2) + AMP + diphosphate + H(+)</text>
        <dbReference type="Rhea" id="RHEA:43744"/>
        <dbReference type="Rhea" id="RHEA-COMP:10625"/>
        <dbReference type="Rhea" id="RHEA-COMP:10670"/>
        <dbReference type="ChEBI" id="CHEBI:15378"/>
        <dbReference type="ChEBI" id="CHEBI:30616"/>
        <dbReference type="ChEBI" id="CHEBI:32551"/>
        <dbReference type="ChEBI" id="CHEBI:33019"/>
        <dbReference type="ChEBI" id="CHEBI:82748"/>
        <dbReference type="ChEBI" id="CHEBI:83665"/>
        <dbReference type="ChEBI" id="CHEBI:456215"/>
        <dbReference type="EC" id="6.3.4.19"/>
    </reaction>
</comment>
<reference evidence="8" key="1">
    <citation type="journal article" date="2020" name="Nature">
        <title>Giant virus diversity and host interactions through global metagenomics.</title>
        <authorList>
            <person name="Schulz F."/>
            <person name="Roux S."/>
            <person name="Paez-Espino D."/>
            <person name="Jungbluth S."/>
            <person name="Walsh D.A."/>
            <person name="Denef V.J."/>
            <person name="McMahon K.D."/>
            <person name="Konstantinidis K.T."/>
            <person name="Eloe-Fadrosh E.A."/>
            <person name="Kyrpides N.C."/>
            <person name="Woyke T."/>
        </authorList>
    </citation>
    <scope>NUCLEOTIDE SEQUENCE</scope>
    <source>
        <strain evidence="8">GVMAG-S-1024976-23</strain>
    </source>
</reference>
<dbReference type="InterPro" id="IPR011990">
    <property type="entry name" value="TPR-like_helical_dom_sf"/>
</dbReference>
<dbReference type="GO" id="GO:0005524">
    <property type="term" value="F:ATP binding"/>
    <property type="evidence" value="ECO:0007669"/>
    <property type="project" value="UniProtKB-KW"/>
</dbReference>
<dbReference type="HAMAP" id="MF_01161">
    <property type="entry name" value="tRNA_Ile_lys_synt"/>
    <property type="match status" value="1"/>
</dbReference>
<evidence type="ECO:0000256" key="6">
    <source>
        <dbReference type="ARBA" id="ARBA00048539"/>
    </source>
</evidence>
<evidence type="ECO:0000313" key="8">
    <source>
        <dbReference type="EMBL" id="QHS78804.1"/>
    </source>
</evidence>
<keyword evidence="3" id="KW-0819">tRNA processing</keyword>
<proteinExistence type="inferred from homology"/>
<accession>A0A6C0AG86</accession>
<dbReference type="EMBL" id="MN740604">
    <property type="protein sequence ID" value="QHS78804.1"/>
    <property type="molecule type" value="Genomic_DNA"/>
</dbReference>
<keyword evidence="5" id="KW-0067">ATP-binding</keyword>
<organism evidence="8">
    <name type="scientific">viral metagenome</name>
    <dbReference type="NCBI Taxonomy" id="1070528"/>
    <lineage>
        <taxon>unclassified sequences</taxon>
        <taxon>metagenomes</taxon>
        <taxon>organismal metagenomes</taxon>
    </lineage>
</organism>
<keyword evidence="4" id="KW-0547">Nucleotide-binding</keyword>
<evidence type="ECO:0000256" key="2">
    <source>
        <dbReference type="ARBA" id="ARBA00022598"/>
    </source>
</evidence>
<dbReference type="EC" id="6.3.4.19" evidence="1"/>
<keyword evidence="2" id="KW-0436">Ligase</keyword>
<dbReference type="Pfam" id="PF01171">
    <property type="entry name" value="ATP_bind_3"/>
    <property type="match status" value="1"/>
</dbReference>
<feature type="domain" description="tRNA(Ile)-lysidine/2-thiocytidine synthase N-terminal" evidence="7">
    <location>
        <begin position="203"/>
        <end position="380"/>
    </location>
</feature>
<dbReference type="CDD" id="cd01992">
    <property type="entry name" value="TilS_N"/>
    <property type="match status" value="1"/>
</dbReference>
<dbReference type="Gene3D" id="3.40.50.620">
    <property type="entry name" value="HUPs"/>
    <property type="match status" value="1"/>
</dbReference>
<name>A0A6C0AG86_9ZZZZ</name>
<dbReference type="NCBIfam" id="TIGR02432">
    <property type="entry name" value="lysidine_TilS_N"/>
    <property type="match status" value="1"/>
</dbReference>
<evidence type="ECO:0000259" key="7">
    <source>
        <dbReference type="Pfam" id="PF01171"/>
    </source>
</evidence>
<dbReference type="PANTHER" id="PTHR43033">
    <property type="entry name" value="TRNA(ILE)-LYSIDINE SYNTHASE-RELATED"/>
    <property type="match status" value="1"/>
</dbReference>
<dbReference type="SUPFAM" id="SSF48452">
    <property type="entry name" value="TPR-like"/>
    <property type="match status" value="1"/>
</dbReference>
<sequence length="524" mass="62396">MNNSIYNIWKNYGKNIWFKSSKQNDEIIKKDLGKFLPYLDNLEIYFDRISLIEGIILTDQVARHIHRNDENLIKQYGNHAIFYAQEFLKYYVPENNFELLFVCLPLRHYPNENRINIVFDVYDSYLNKYPQEICYVSNLKKTTEKRYKLFLRNNKQFTTDIKGNISDKYILDKNSTNNMIFDLNKLINSCEYKHFSSKLVNEKFLLSLSGGIDSIVLLLLLLGIRKEKNIHFEAFHLNYHKRNESNAEEQYLKRLCITNNIPFHIRQISNSDKNLNLNWENATRIQRFEHYKQILEQRDLSMVVLGHHIDDIDENILMNLFSTGSSNNTFIWSDLSGMKCKQLINKVNIYRPFIDLNIRKKWISNLANTYKVPYFNDTSFDLATRIRIRRELIPMMKQIFSDNIYFKLNIISSQSKQLESLIQNKVNCYMKNENIIVELRSILEAKIPISISVFAFIDSLKNHIYKLNHNLPSHKSVYNMLNIIINKHNKNVKQQIKKTKIILSTNCYGYYYSENMKLVLYFSK</sequence>
<dbReference type="AlphaFoldDB" id="A0A6C0AG86"/>
<protein>
    <recommendedName>
        <fullName evidence="1">tRNA(Ile)-lysidine synthetase</fullName>
        <ecNumber evidence="1">6.3.4.19</ecNumber>
    </recommendedName>
</protein>
<dbReference type="InterPro" id="IPR014729">
    <property type="entry name" value="Rossmann-like_a/b/a_fold"/>
</dbReference>
<dbReference type="GO" id="GO:0008033">
    <property type="term" value="P:tRNA processing"/>
    <property type="evidence" value="ECO:0007669"/>
    <property type="project" value="UniProtKB-KW"/>
</dbReference>
<dbReference type="InterPro" id="IPR011063">
    <property type="entry name" value="TilS/TtcA_N"/>
</dbReference>
<dbReference type="GO" id="GO:0032267">
    <property type="term" value="F:tRNA(Ile)-lysidine synthase activity"/>
    <property type="evidence" value="ECO:0007669"/>
    <property type="project" value="UniProtKB-EC"/>
</dbReference>
<dbReference type="PANTHER" id="PTHR43033:SF3">
    <property type="entry name" value="TRNA(ILE)-LYSIDINE SYNTHETASE"/>
    <property type="match status" value="1"/>
</dbReference>
<dbReference type="InterPro" id="IPR012094">
    <property type="entry name" value="tRNA_Ile_lys_synt"/>
</dbReference>
<evidence type="ECO:0000256" key="4">
    <source>
        <dbReference type="ARBA" id="ARBA00022741"/>
    </source>
</evidence>
<evidence type="ECO:0000256" key="3">
    <source>
        <dbReference type="ARBA" id="ARBA00022694"/>
    </source>
</evidence>
<dbReference type="SUPFAM" id="SSF52402">
    <property type="entry name" value="Adenine nucleotide alpha hydrolases-like"/>
    <property type="match status" value="1"/>
</dbReference>